<keyword evidence="1" id="KW-0472">Membrane</keyword>
<keyword evidence="1" id="KW-1133">Transmembrane helix</keyword>
<dbReference type="Proteomes" id="UP001501920">
    <property type="component" value="Chromosome 13"/>
</dbReference>
<dbReference type="Ensembl" id="ENSPNAT00000085130.1">
    <property type="protein sequence ID" value="ENSPNAP00000074931.1"/>
    <property type="gene ID" value="ENSPNAG00000030248.1"/>
</dbReference>
<keyword evidence="5" id="KW-1185">Reference proteome</keyword>
<organism evidence="4 5">
    <name type="scientific">Pygocentrus nattereri</name>
    <name type="common">Red-bellied piranha</name>
    <dbReference type="NCBI Taxonomy" id="42514"/>
    <lineage>
        <taxon>Eukaryota</taxon>
        <taxon>Metazoa</taxon>
        <taxon>Chordata</taxon>
        <taxon>Craniata</taxon>
        <taxon>Vertebrata</taxon>
        <taxon>Euteleostomi</taxon>
        <taxon>Actinopterygii</taxon>
        <taxon>Neopterygii</taxon>
        <taxon>Teleostei</taxon>
        <taxon>Ostariophysi</taxon>
        <taxon>Characiformes</taxon>
        <taxon>Characoidei</taxon>
        <taxon>Pygocentrus</taxon>
    </lineage>
</organism>
<name>A0AAR2LKS5_PYGNA</name>
<dbReference type="GeneTree" id="ENSGT00940000175733"/>
<sequence>MILYVWLLLYITTVAESKCAKNYYYDGLLEDCRHCSIRCNSPPTICTTYCRPTSTSGNEARENQNVRTILIVLFVFLGACTALTLILQVIRRKACKHVPLAKAQKQDSSESERGSDVTEQSEDADGFAAANGAADIEKGINPAHYNSNLPLPSTEEGTTVLVTTKTVQMYNCSTHYTQGVTSGIWRTGTV</sequence>
<dbReference type="InterPro" id="IPR015337">
    <property type="entry name" value="BCMA_Tall-1-bd"/>
</dbReference>
<evidence type="ECO:0000313" key="5">
    <source>
        <dbReference type="Proteomes" id="UP001501920"/>
    </source>
</evidence>
<dbReference type="GO" id="GO:0033209">
    <property type="term" value="P:tumor necrosis factor-mediated signaling pathway"/>
    <property type="evidence" value="ECO:0007669"/>
    <property type="project" value="InterPro"/>
</dbReference>
<evidence type="ECO:0000256" key="1">
    <source>
        <dbReference type="SAM" id="Phobius"/>
    </source>
</evidence>
<feature type="signal peptide" evidence="2">
    <location>
        <begin position="1"/>
        <end position="17"/>
    </location>
</feature>
<dbReference type="GO" id="GO:0038023">
    <property type="term" value="F:signaling receptor activity"/>
    <property type="evidence" value="ECO:0007669"/>
    <property type="project" value="InterPro"/>
</dbReference>
<dbReference type="Pfam" id="PF09257">
    <property type="entry name" value="BCMA-Tall_bind"/>
    <property type="match status" value="1"/>
</dbReference>
<evidence type="ECO:0000259" key="3">
    <source>
        <dbReference type="Pfam" id="PF09257"/>
    </source>
</evidence>
<dbReference type="PANTHER" id="PTHR20437:SF3">
    <property type="entry name" value="BCMA TALL-1 BINDING DOMAIN-CONTAINING PROTEIN"/>
    <property type="match status" value="1"/>
</dbReference>
<keyword evidence="1" id="KW-0812">Transmembrane</keyword>
<proteinExistence type="predicted"/>
<keyword evidence="2" id="KW-0732">Signal</keyword>
<dbReference type="GeneID" id="108431945"/>
<evidence type="ECO:0000313" key="4">
    <source>
        <dbReference type="Ensembl" id="ENSPNAP00000074931.1"/>
    </source>
</evidence>
<dbReference type="PANTHER" id="PTHR20437">
    <property type="entry name" value="TUMOR NECROSIS FACTOR RECEPTOR SUBFAMILY MEMBER 13/17"/>
    <property type="match status" value="1"/>
</dbReference>
<dbReference type="RefSeq" id="XP_017560928.1">
    <property type="nucleotide sequence ID" value="XM_017705439.2"/>
</dbReference>
<protein>
    <recommendedName>
        <fullName evidence="3">BCMA TALL-1 binding domain-containing protein</fullName>
    </recommendedName>
</protein>
<feature type="chain" id="PRO_5043680966" description="BCMA TALL-1 binding domain-containing protein" evidence="2">
    <location>
        <begin position="18"/>
        <end position="190"/>
    </location>
</feature>
<reference evidence="4" key="3">
    <citation type="submission" date="2025-09" db="UniProtKB">
        <authorList>
            <consortium name="Ensembl"/>
        </authorList>
    </citation>
    <scope>IDENTIFICATION</scope>
</reference>
<reference evidence="4 5" key="1">
    <citation type="submission" date="2020-10" db="EMBL/GenBank/DDBJ databases">
        <title>Pygocentrus nattereri (red-bellied piranha) genome, fPygNat1, primary haplotype.</title>
        <authorList>
            <person name="Myers G."/>
            <person name="Meyer A."/>
            <person name="Karagic N."/>
            <person name="Pippel M."/>
            <person name="Winkler S."/>
            <person name="Tracey A."/>
            <person name="Wood J."/>
            <person name="Formenti G."/>
            <person name="Howe K."/>
            <person name="Fedrigo O."/>
            <person name="Jarvis E.D."/>
        </authorList>
    </citation>
    <scope>NUCLEOTIDE SEQUENCE [LARGE SCALE GENOMIC DNA]</scope>
</reference>
<dbReference type="SUPFAM" id="SSF57586">
    <property type="entry name" value="TNF receptor-like"/>
    <property type="match status" value="1"/>
</dbReference>
<dbReference type="InterPro" id="IPR043521">
    <property type="entry name" value="TNFR_13C/17"/>
</dbReference>
<feature type="domain" description="BCMA TALL-1 binding" evidence="3">
    <location>
        <begin position="19"/>
        <end position="52"/>
    </location>
</feature>
<reference evidence="4" key="2">
    <citation type="submission" date="2025-08" db="UniProtKB">
        <authorList>
            <consortium name="Ensembl"/>
        </authorList>
    </citation>
    <scope>IDENTIFICATION</scope>
</reference>
<evidence type="ECO:0000256" key="2">
    <source>
        <dbReference type="SAM" id="SignalP"/>
    </source>
</evidence>
<dbReference type="AlphaFoldDB" id="A0AAR2LKS5"/>
<accession>A0AAR2LKS5</accession>
<dbReference type="Gene3D" id="4.10.1290.10">
    <property type="entry name" value="Tumor necrosis factor receptor superfamily"/>
    <property type="match status" value="1"/>
</dbReference>
<feature type="transmembrane region" description="Helical" evidence="1">
    <location>
        <begin position="69"/>
        <end position="90"/>
    </location>
</feature>